<keyword evidence="9" id="KW-1185">Reference proteome</keyword>
<dbReference type="PANTHER" id="PTHR43175:SF3">
    <property type="entry name" value="CARBON DISULFIDE HYDROLASE"/>
    <property type="match status" value="1"/>
</dbReference>
<keyword evidence="4 7" id="KW-0862">Zinc</keyword>
<comment type="similarity">
    <text evidence="1">Belongs to the beta-class carbonic anhydrase family.</text>
</comment>
<evidence type="ECO:0000256" key="2">
    <source>
        <dbReference type="ARBA" id="ARBA00012925"/>
    </source>
</evidence>
<evidence type="ECO:0000256" key="4">
    <source>
        <dbReference type="ARBA" id="ARBA00022833"/>
    </source>
</evidence>
<feature type="binding site" evidence="7">
    <location>
        <position position="89"/>
    </location>
    <ligand>
        <name>Zn(2+)</name>
        <dbReference type="ChEBI" id="CHEBI:29105"/>
    </ligand>
</feature>
<evidence type="ECO:0000256" key="3">
    <source>
        <dbReference type="ARBA" id="ARBA00022723"/>
    </source>
</evidence>
<protein>
    <recommendedName>
        <fullName evidence="2">carbonic anhydrase</fullName>
        <ecNumber evidence="2">4.2.1.1</ecNumber>
    </recommendedName>
</protein>
<dbReference type="RefSeq" id="WP_271178851.1">
    <property type="nucleotide sequence ID" value="NZ_BAAAJO010000003.1"/>
</dbReference>
<dbReference type="EC" id="4.2.1.1" evidence="2"/>
<reference evidence="8" key="1">
    <citation type="journal article" date="2014" name="Int. J. Syst. Evol. Microbiol.">
        <title>Complete genome sequence of Corynebacterium casei LMG S-19264T (=DSM 44701T), isolated from a smear-ripened cheese.</title>
        <authorList>
            <consortium name="US DOE Joint Genome Institute (JGI-PGF)"/>
            <person name="Walter F."/>
            <person name="Albersmeier A."/>
            <person name="Kalinowski J."/>
            <person name="Ruckert C."/>
        </authorList>
    </citation>
    <scope>NUCLEOTIDE SEQUENCE</scope>
    <source>
        <strain evidence="8">VKM Ac-1401</strain>
    </source>
</reference>
<evidence type="ECO:0000256" key="5">
    <source>
        <dbReference type="ARBA" id="ARBA00024993"/>
    </source>
</evidence>
<feature type="binding site" evidence="7">
    <location>
        <position position="35"/>
    </location>
    <ligand>
        <name>Zn(2+)</name>
        <dbReference type="ChEBI" id="CHEBI:29105"/>
    </ligand>
</feature>
<dbReference type="Proteomes" id="UP001142372">
    <property type="component" value="Unassembled WGS sequence"/>
</dbReference>
<gene>
    <name evidence="8" type="ORF">GCM10017584_38380</name>
</gene>
<organism evidence="8 9">
    <name type="scientific">Leifsonia poae</name>
    <dbReference type="NCBI Taxonomy" id="110933"/>
    <lineage>
        <taxon>Bacteria</taxon>
        <taxon>Bacillati</taxon>
        <taxon>Actinomycetota</taxon>
        <taxon>Actinomycetes</taxon>
        <taxon>Micrococcales</taxon>
        <taxon>Microbacteriaceae</taxon>
        <taxon>Leifsonia</taxon>
    </lineage>
</organism>
<evidence type="ECO:0000313" key="8">
    <source>
        <dbReference type="EMBL" id="GLJ78264.1"/>
    </source>
</evidence>
<feature type="binding site" evidence="7">
    <location>
        <position position="37"/>
    </location>
    <ligand>
        <name>Zn(2+)</name>
        <dbReference type="ChEBI" id="CHEBI:29105"/>
    </ligand>
</feature>
<comment type="catalytic activity">
    <reaction evidence="6">
        <text>hydrogencarbonate + H(+) = CO2 + H2O</text>
        <dbReference type="Rhea" id="RHEA:10748"/>
        <dbReference type="ChEBI" id="CHEBI:15377"/>
        <dbReference type="ChEBI" id="CHEBI:15378"/>
        <dbReference type="ChEBI" id="CHEBI:16526"/>
        <dbReference type="ChEBI" id="CHEBI:17544"/>
        <dbReference type="EC" id="4.2.1.1"/>
    </reaction>
</comment>
<dbReference type="GO" id="GO:0008270">
    <property type="term" value="F:zinc ion binding"/>
    <property type="evidence" value="ECO:0007669"/>
    <property type="project" value="InterPro"/>
</dbReference>
<dbReference type="EMBL" id="BSEN01000015">
    <property type="protein sequence ID" value="GLJ78264.1"/>
    <property type="molecule type" value="Genomic_DNA"/>
</dbReference>
<evidence type="ECO:0000256" key="6">
    <source>
        <dbReference type="ARBA" id="ARBA00048348"/>
    </source>
</evidence>
<accession>A0A9W6HDW2</accession>
<dbReference type="Gene3D" id="3.40.1050.10">
    <property type="entry name" value="Carbonic anhydrase"/>
    <property type="match status" value="1"/>
</dbReference>
<keyword evidence="3 7" id="KW-0479">Metal-binding</keyword>
<dbReference type="InterPro" id="IPR001765">
    <property type="entry name" value="Carbonic_anhydrase"/>
</dbReference>
<dbReference type="CDD" id="cd03379">
    <property type="entry name" value="beta_CA_cladeD"/>
    <property type="match status" value="1"/>
</dbReference>
<name>A0A9W6HDW2_9MICO</name>
<feature type="binding site" evidence="7">
    <location>
        <position position="92"/>
    </location>
    <ligand>
        <name>Zn(2+)</name>
        <dbReference type="ChEBI" id="CHEBI:29105"/>
    </ligand>
</feature>
<dbReference type="GO" id="GO:0004089">
    <property type="term" value="F:carbonate dehydratase activity"/>
    <property type="evidence" value="ECO:0007669"/>
    <property type="project" value="UniProtKB-EC"/>
</dbReference>
<dbReference type="AlphaFoldDB" id="A0A9W6HDW2"/>
<dbReference type="PANTHER" id="PTHR43175">
    <property type="entry name" value="CARBONIC ANHYDRASE"/>
    <property type="match status" value="1"/>
</dbReference>
<proteinExistence type="inferred from homology"/>
<dbReference type="SUPFAM" id="SSF53056">
    <property type="entry name" value="beta-carbonic anhydrase, cab"/>
    <property type="match status" value="1"/>
</dbReference>
<evidence type="ECO:0000313" key="9">
    <source>
        <dbReference type="Proteomes" id="UP001142372"/>
    </source>
</evidence>
<evidence type="ECO:0000256" key="1">
    <source>
        <dbReference type="ARBA" id="ARBA00006217"/>
    </source>
</evidence>
<dbReference type="SMART" id="SM00947">
    <property type="entry name" value="Pro_CA"/>
    <property type="match status" value="1"/>
</dbReference>
<dbReference type="InterPro" id="IPR036874">
    <property type="entry name" value="Carbonic_anhydrase_sf"/>
</dbReference>
<comment type="cofactor">
    <cofactor evidence="7">
        <name>Zn(2+)</name>
        <dbReference type="ChEBI" id="CHEBI:29105"/>
    </cofactor>
    <text evidence="7">Binds 1 zinc ion per subunit.</text>
</comment>
<sequence>MSLIDEALNANATIAGGYDPGPGGPPSPKIAIVTCADPRLSGIVRLLGLADADVDMIRNVGTVIDDDSIRSLVISTRVLGTREIMIINHDDCGMLRFTDDELEDRLRNETGVSPIAPAKFYSFTDTEQNTLEQMQKARSHPWIAADVAVRGFIFHLDTGRVSEVLPAALPAAG</sequence>
<evidence type="ECO:0000256" key="7">
    <source>
        <dbReference type="PIRSR" id="PIRSR601765-1"/>
    </source>
</evidence>
<comment type="caution">
    <text evidence="8">The sequence shown here is derived from an EMBL/GenBank/DDBJ whole genome shotgun (WGS) entry which is preliminary data.</text>
</comment>
<reference evidence="8" key="2">
    <citation type="submission" date="2023-01" db="EMBL/GenBank/DDBJ databases">
        <authorList>
            <person name="Sun Q."/>
            <person name="Evtushenko L."/>
        </authorList>
    </citation>
    <scope>NUCLEOTIDE SEQUENCE</scope>
    <source>
        <strain evidence="8">VKM Ac-1401</strain>
    </source>
</reference>
<dbReference type="Pfam" id="PF00484">
    <property type="entry name" value="Pro_CA"/>
    <property type="match status" value="1"/>
</dbReference>
<comment type="function">
    <text evidence="5">Catalyzes the reversible hydration of carbon dioxide to form bicarbonate.</text>
</comment>